<feature type="domain" description="DinB-like" evidence="1">
    <location>
        <begin position="23"/>
        <end position="152"/>
    </location>
</feature>
<dbReference type="Proteomes" id="UP000321820">
    <property type="component" value="Chromosome"/>
</dbReference>
<dbReference type="InterPro" id="IPR034660">
    <property type="entry name" value="DinB/YfiT-like"/>
</dbReference>
<dbReference type="InterPro" id="IPR024775">
    <property type="entry name" value="DinB-like"/>
</dbReference>
<keyword evidence="3" id="KW-1185">Reference proteome</keyword>
<organism evidence="2 3">
    <name type="scientific">Terriglobus albidus</name>
    <dbReference type="NCBI Taxonomy" id="1592106"/>
    <lineage>
        <taxon>Bacteria</taxon>
        <taxon>Pseudomonadati</taxon>
        <taxon>Acidobacteriota</taxon>
        <taxon>Terriglobia</taxon>
        <taxon>Terriglobales</taxon>
        <taxon>Acidobacteriaceae</taxon>
        <taxon>Terriglobus</taxon>
    </lineage>
</organism>
<gene>
    <name evidence="2" type="ORF">FTW19_14860</name>
</gene>
<accession>A0A5B9EFF6</accession>
<name>A0A5B9EFF6_9BACT</name>
<dbReference type="OrthoDB" id="116753at2"/>
<dbReference type="Pfam" id="PF12867">
    <property type="entry name" value="DinB_2"/>
    <property type="match status" value="1"/>
</dbReference>
<reference evidence="2 3" key="1">
    <citation type="submission" date="2019-08" db="EMBL/GenBank/DDBJ databases">
        <title>Complete genome sequence of Terriglobus albidus strain ORNL.</title>
        <authorList>
            <person name="Podar M."/>
        </authorList>
    </citation>
    <scope>NUCLEOTIDE SEQUENCE [LARGE SCALE GENOMIC DNA]</scope>
    <source>
        <strain evidence="2 3">ORNL</strain>
    </source>
</reference>
<evidence type="ECO:0000313" key="3">
    <source>
        <dbReference type="Proteomes" id="UP000321820"/>
    </source>
</evidence>
<protein>
    <submittedName>
        <fullName evidence="2">DinB family protein</fullName>
    </submittedName>
</protein>
<evidence type="ECO:0000259" key="1">
    <source>
        <dbReference type="Pfam" id="PF12867"/>
    </source>
</evidence>
<dbReference type="Gene3D" id="1.20.120.450">
    <property type="entry name" value="dinb family like domain"/>
    <property type="match status" value="1"/>
</dbReference>
<sequence>MVEPWLRGSRTEIEPIRRAVLHALDLAEEDLYRWSKDLSQDELHARPHHLPSVAFQLRHIARSLDRLLTYAEGGSLTEIQLILLRSEADPQGTPEEIFAELGGALATSRDRVLAMTSGFGELRYVGRHRLPVTLGGLLVHIADHTQRHVGQAITTAKVIIGLRQKD</sequence>
<dbReference type="AlphaFoldDB" id="A0A5B9EFF6"/>
<evidence type="ECO:0000313" key="2">
    <source>
        <dbReference type="EMBL" id="QEE29161.1"/>
    </source>
</evidence>
<proteinExistence type="predicted"/>
<dbReference type="SUPFAM" id="SSF109854">
    <property type="entry name" value="DinB/YfiT-like putative metalloenzymes"/>
    <property type="match status" value="1"/>
</dbReference>
<dbReference type="RefSeq" id="WP_147648359.1">
    <property type="nucleotide sequence ID" value="NZ_CP042806.1"/>
</dbReference>
<dbReference type="EMBL" id="CP042806">
    <property type="protein sequence ID" value="QEE29161.1"/>
    <property type="molecule type" value="Genomic_DNA"/>
</dbReference>
<dbReference type="KEGG" id="talb:FTW19_14860"/>